<keyword evidence="2" id="KW-0813">Transport</keyword>
<sequence length="448" mass="48043">MKKKMFVLIGLMVVASMLLAGCAQATPAATEPAATEPAATEAAPTQAPATEAPAAEPVTIRFAHQFSDTESAKLDEIIQKFEAENPDIKIEVERNNDSNFYDKLVTSILGEDAPDIARVEPVKAAQYISAGYAANLDEFIAADLRDQFFPGTLEPLVKDGSLYGVPQDVSTMVLYYRTDLFEAAGIATPPATWDELLADAQALTKDTNNDGNPEVYGIGLFGGWGAFEFYPWFWQAGGVMLNNDNGAVTPAFNSPEGVSALQFWVDLANKYKVMPVGTATYGEDEIKGPFVAGQIAMFTSGPWTVASLKGNTEIDGKWAIAPLPAGKKSASVLGGMDLIVLDQSTHKEQAARFINYLLQDEVQVDWAKSLDLLPLKKSMYSDPTFKDDAFMQVFSAALENSLSRPTISQAGEIDDLFGKAVQAALSGGQTPQAALDDAAAKAAEILKQ</sequence>
<dbReference type="CDD" id="cd14748">
    <property type="entry name" value="PBP2_UgpB"/>
    <property type="match status" value="1"/>
</dbReference>
<evidence type="ECO:0000256" key="4">
    <source>
        <dbReference type="SAM" id="MobiDB-lite"/>
    </source>
</evidence>
<evidence type="ECO:0000256" key="5">
    <source>
        <dbReference type="SAM" id="SignalP"/>
    </source>
</evidence>
<dbReference type="STRING" id="360412.LARV_01246"/>
<dbReference type="AlphaFoldDB" id="A0A0S7BEY0"/>
<dbReference type="SUPFAM" id="SSF53850">
    <property type="entry name" value="Periplasmic binding protein-like II"/>
    <property type="match status" value="1"/>
</dbReference>
<proteinExistence type="inferred from homology"/>
<protein>
    <submittedName>
        <fullName evidence="6">ABC-type sugar transport system, periplasmic component</fullName>
    </submittedName>
</protein>
<organism evidence="6">
    <name type="scientific">Longilinea arvoryzae</name>
    <dbReference type="NCBI Taxonomy" id="360412"/>
    <lineage>
        <taxon>Bacteria</taxon>
        <taxon>Bacillati</taxon>
        <taxon>Chloroflexota</taxon>
        <taxon>Anaerolineae</taxon>
        <taxon>Anaerolineales</taxon>
        <taxon>Anaerolineaceae</taxon>
        <taxon>Longilinea</taxon>
    </lineage>
</organism>
<comment type="similarity">
    <text evidence="1">Belongs to the bacterial solute-binding protein 1 family.</text>
</comment>
<dbReference type="PROSITE" id="PS51257">
    <property type="entry name" value="PROKAR_LIPOPROTEIN"/>
    <property type="match status" value="1"/>
</dbReference>
<reference evidence="6" key="1">
    <citation type="submission" date="2015-07" db="EMBL/GenBank/DDBJ databases">
        <title>Draft Genome Sequences of Anaerolinea thermolimosa IMO-1, Bellilinea caldifistulae GOMI-1, Leptolinea tardivitalis YMTK-2, Levilinea saccharolytica KIBI-1,Longilinea arvoryzae KOME-1, Previously Described as Members of the Anaerolineaceae (Chloroflexi).</title>
        <authorList>
            <person name="Sekiguchi Y."/>
            <person name="Ohashi A."/>
            <person name="Matsuura N."/>
            <person name="Tourlousse M.D."/>
        </authorList>
    </citation>
    <scope>NUCLEOTIDE SEQUENCE [LARGE SCALE GENOMIC DNA]</scope>
    <source>
        <strain evidence="6">KOME-1</strain>
    </source>
</reference>
<keyword evidence="7" id="KW-1185">Reference proteome</keyword>
<dbReference type="InterPro" id="IPR006059">
    <property type="entry name" value="SBP"/>
</dbReference>
<feature type="signal peptide" evidence="5">
    <location>
        <begin position="1"/>
        <end position="25"/>
    </location>
</feature>
<dbReference type="EMBL" id="DF967972">
    <property type="protein sequence ID" value="GAP13492.1"/>
    <property type="molecule type" value="Genomic_DNA"/>
</dbReference>
<keyword evidence="6" id="KW-0762">Sugar transport</keyword>
<feature type="chain" id="PRO_5006632911" evidence="5">
    <location>
        <begin position="26"/>
        <end position="448"/>
    </location>
</feature>
<accession>A0A0S7BEY0</accession>
<feature type="region of interest" description="Disordered" evidence="4">
    <location>
        <begin position="31"/>
        <end position="53"/>
    </location>
</feature>
<evidence type="ECO:0000256" key="3">
    <source>
        <dbReference type="ARBA" id="ARBA00022729"/>
    </source>
</evidence>
<evidence type="ECO:0000313" key="6">
    <source>
        <dbReference type="EMBL" id="GAP13492.1"/>
    </source>
</evidence>
<dbReference type="PANTHER" id="PTHR30061">
    <property type="entry name" value="MALTOSE-BINDING PERIPLASMIC PROTEIN"/>
    <property type="match status" value="1"/>
</dbReference>
<dbReference type="Gene3D" id="3.40.190.10">
    <property type="entry name" value="Periplasmic binding protein-like II"/>
    <property type="match status" value="2"/>
</dbReference>
<name>A0A0S7BEY0_9CHLR</name>
<keyword evidence="3 5" id="KW-0732">Signal</keyword>
<dbReference type="GO" id="GO:0042956">
    <property type="term" value="P:maltodextrin transmembrane transport"/>
    <property type="evidence" value="ECO:0007669"/>
    <property type="project" value="TreeGrafter"/>
</dbReference>
<gene>
    <name evidence="6" type="ORF">LARV_01246</name>
</gene>
<evidence type="ECO:0000256" key="1">
    <source>
        <dbReference type="ARBA" id="ARBA00008520"/>
    </source>
</evidence>
<dbReference type="PANTHER" id="PTHR30061:SF50">
    <property type="entry name" value="MALTOSE_MALTODEXTRIN-BINDING PERIPLASMIC PROTEIN"/>
    <property type="match status" value="1"/>
</dbReference>
<dbReference type="GO" id="GO:0015768">
    <property type="term" value="P:maltose transport"/>
    <property type="evidence" value="ECO:0007669"/>
    <property type="project" value="TreeGrafter"/>
</dbReference>
<dbReference type="Proteomes" id="UP000055060">
    <property type="component" value="Unassembled WGS sequence"/>
</dbReference>
<evidence type="ECO:0000256" key="2">
    <source>
        <dbReference type="ARBA" id="ARBA00022448"/>
    </source>
</evidence>
<dbReference type="Pfam" id="PF01547">
    <property type="entry name" value="SBP_bac_1"/>
    <property type="match status" value="1"/>
</dbReference>
<evidence type="ECO:0000313" key="7">
    <source>
        <dbReference type="Proteomes" id="UP000055060"/>
    </source>
</evidence>
<dbReference type="GO" id="GO:0055052">
    <property type="term" value="C:ATP-binding cassette (ABC) transporter complex, substrate-binding subunit-containing"/>
    <property type="evidence" value="ECO:0007669"/>
    <property type="project" value="TreeGrafter"/>
</dbReference>
<dbReference type="GO" id="GO:1901982">
    <property type="term" value="F:maltose binding"/>
    <property type="evidence" value="ECO:0007669"/>
    <property type="project" value="TreeGrafter"/>
</dbReference>